<evidence type="ECO:0000256" key="10">
    <source>
        <dbReference type="SAM" id="Phobius"/>
    </source>
</evidence>
<evidence type="ECO:0000256" key="8">
    <source>
        <dbReference type="ARBA" id="ARBA00039168"/>
    </source>
</evidence>
<comment type="similarity">
    <text evidence="7">Belongs to the drug/metabolite transporter (DMT) superfamily. Small multidrug resistance (SMR) (TC 2.A.7.1) family. Gdx/SugE subfamily.</text>
</comment>
<reference evidence="11 14" key="2">
    <citation type="submission" date="2018-06" db="EMBL/GenBank/DDBJ databases">
        <authorList>
            <consortium name="Pathogen Informatics"/>
            <person name="Doyle S."/>
        </authorList>
    </citation>
    <scope>NUCLEOTIDE SEQUENCE [LARGE SCALE GENOMIC DNA]</scope>
    <source>
        <strain evidence="11 14">NCTC12714</strain>
    </source>
</reference>
<dbReference type="GO" id="GO:0005886">
    <property type="term" value="C:plasma membrane"/>
    <property type="evidence" value="ECO:0007669"/>
    <property type="project" value="UniProtKB-SubCell"/>
</dbReference>
<keyword evidence="4 9" id="KW-0812">Transmembrane</keyword>
<organism evidence="11 14">
    <name type="scientific">Helicobacter muridarum</name>
    <dbReference type="NCBI Taxonomy" id="216"/>
    <lineage>
        <taxon>Bacteria</taxon>
        <taxon>Pseudomonadati</taxon>
        <taxon>Campylobacterota</taxon>
        <taxon>Epsilonproteobacteria</taxon>
        <taxon>Campylobacterales</taxon>
        <taxon>Helicobacteraceae</taxon>
        <taxon>Helicobacter</taxon>
    </lineage>
</organism>
<comment type="subcellular location">
    <subcellularLocation>
        <location evidence="1 9">Cell membrane</location>
        <topology evidence="1 9">Multi-pass membrane protein</topology>
    </subcellularLocation>
</comment>
<evidence type="ECO:0000256" key="9">
    <source>
        <dbReference type="RuleBase" id="RU003942"/>
    </source>
</evidence>
<dbReference type="InterPro" id="IPR000390">
    <property type="entry name" value="Small_drug/metabolite_transptr"/>
</dbReference>
<keyword evidence="2" id="KW-0813">Transport</keyword>
<sequence>MSWICLILAGCAEITGIIAMKKFLATGKKIFILYIAIIFIISFLLLSFAMQDISMATAYAIWTGIGAGGGVCVGIIFFKESKSFLKIFFLFLIIASSVGLKALG</sequence>
<dbReference type="InterPro" id="IPR037185">
    <property type="entry name" value="EmrE-like"/>
</dbReference>
<feature type="transmembrane region" description="Helical" evidence="10">
    <location>
        <begin position="30"/>
        <end position="50"/>
    </location>
</feature>
<evidence type="ECO:0000313" key="11">
    <source>
        <dbReference type="EMBL" id="STQ86510.1"/>
    </source>
</evidence>
<protein>
    <recommendedName>
        <fullName evidence="8">Guanidinium exporter</fullName>
    </recommendedName>
</protein>
<keyword evidence="3" id="KW-1003">Cell membrane</keyword>
<evidence type="ECO:0000313" key="14">
    <source>
        <dbReference type="Proteomes" id="UP000255139"/>
    </source>
</evidence>
<dbReference type="Pfam" id="PF00893">
    <property type="entry name" value="Multi_Drug_Res"/>
    <property type="match status" value="1"/>
</dbReference>
<accession>A0A099TXZ4</accession>
<dbReference type="AlphaFoldDB" id="A0A099TXZ4"/>
<evidence type="ECO:0000256" key="4">
    <source>
        <dbReference type="ARBA" id="ARBA00022692"/>
    </source>
</evidence>
<evidence type="ECO:0000256" key="5">
    <source>
        <dbReference type="ARBA" id="ARBA00022989"/>
    </source>
</evidence>
<evidence type="ECO:0000256" key="1">
    <source>
        <dbReference type="ARBA" id="ARBA00004651"/>
    </source>
</evidence>
<proteinExistence type="inferred from homology"/>
<name>A0A099TXZ4_9HELI</name>
<evidence type="ECO:0000256" key="7">
    <source>
        <dbReference type="ARBA" id="ARBA00038151"/>
    </source>
</evidence>
<dbReference type="GO" id="GO:0022857">
    <property type="term" value="F:transmembrane transporter activity"/>
    <property type="evidence" value="ECO:0007669"/>
    <property type="project" value="InterPro"/>
</dbReference>
<feature type="transmembrane region" description="Helical" evidence="10">
    <location>
        <begin position="84"/>
        <end position="103"/>
    </location>
</feature>
<dbReference type="EMBL" id="UGJE01000002">
    <property type="protein sequence ID" value="STQ86510.1"/>
    <property type="molecule type" value="Genomic_DNA"/>
</dbReference>
<dbReference type="InterPro" id="IPR045324">
    <property type="entry name" value="Small_multidrug_res"/>
</dbReference>
<evidence type="ECO:0000313" key="12">
    <source>
        <dbReference type="EMBL" id="TLE00803.1"/>
    </source>
</evidence>
<dbReference type="SUPFAM" id="SSF103481">
    <property type="entry name" value="Multidrug resistance efflux transporter EmrE"/>
    <property type="match status" value="1"/>
</dbReference>
<reference evidence="12 13" key="1">
    <citation type="journal article" date="2014" name="Genome Announc.">
        <title>Draft genome sequences of eight enterohepatic helicobacter species isolated from both laboratory and wild rodents.</title>
        <authorList>
            <person name="Sheh A."/>
            <person name="Shen Z."/>
            <person name="Fox J.G."/>
        </authorList>
    </citation>
    <scope>NUCLEOTIDE SEQUENCE [LARGE SCALE GENOMIC DNA]</scope>
    <source>
        <strain evidence="12 13">ST1</strain>
    </source>
</reference>
<dbReference type="PANTHER" id="PTHR30561:SF0">
    <property type="entry name" value="GUANIDINIUM EXPORTER"/>
    <property type="match status" value="1"/>
</dbReference>
<evidence type="ECO:0000256" key="6">
    <source>
        <dbReference type="ARBA" id="ARBA00023136"/>
    </source>
</evidence>
<dbReference type="PANTHER" id="PTHR30561">
    <property type="entry name" value="SMR FAMILY PROTON-DEPENDENT DRUG EFFLUX TRANSPORTER SUGE"/>
    <property type="match status" value="1"/>
</dbReference>
<dbReference type="EMBL" id="JRPD02000005">
    <property type="protein sequence ID" value="TLE00803.1"/>
    <property type="molecule type" value="Genomic_DNA"/>
</dbReference>
<dbReference type="Proteomes" id="UP000029922">
    <property type="component" value="Unassembled WGS sequence"/>
</dbReference>
<evidence type="ECO:0000256" key="2">
    <source>
        <dbReference type="ARBA" id="ARBA00022448"/>
    </source>
</evidence>
<evidence type="ECO:0000313" key="13">
    <source>
        <dbReference type="Proteomes" id="UP000029922"/>
    </source>
</evidence>
<keyword evidence="5 10" id="KW-1133">Transmembrane helix</keyword>
<dbReference type="Proteomes" id="UP000255139">
    <property type="component" value="Unassembled WGS sequence"/>
</dbReference>
<keyword evidence="6 10" id="KW-0472">Membrane</keyword>
<dbReference type="STRING" id="216.LS73_00520"/>
<feature type="transmembrane region" description="Helical" evidence="10">
    <location>
        <begin position="56"/>
        <end position="77"/>
    </location>
</feature>
<dbReference type="Gene3D" id="1.10.3730.20">
    <property type="match status" value="1"/>
</dbReference>
<dbReference type="RefSeq" id="WP_034556689.1">
    <property type="nucleotide sequence ID" value="NZ_FZMM01000013.1"/>
</dbReference>
<evidence type="ECO:0000256" key="3">
    <source>
        <dbReference type="ARBA" id="ARBA00022475"/>
    </source>
</evidence>
<gene>
    <name evidence="11" type="primary">ykkD</name>
    <name evidence="12" type="ORF">LS73_003910</name>
    <name evidence="11" type="ORF">NCTC12714_01317</name>
</gene>
<keyword evidence="14" id="KW-1185">Reference proteome</keyword>